<dbReference type="OrthoDB" id="1932464at2759"/>
<dbReference type="InterPro" id="IPR032867">
    <property type="entry name" value="DYW_dom"/>
</dbReference>
<dbReference type="AlphaFoldDB" id="A0A830CFL4"/>
<name>A0A830CFL4_9LAMI</name>
<protein>
    <submittedName>
        <fullName evidence="3">Putative pentatricopeptide repeat-containing protein at3g13770 mitochondrial</fullName>
    </submittedName>
</protein>
<comment type="caution">
    <text evidence="3">The sequence shown here is derived from an EMBL/GenBank/DDBJ whole genome shotgun (WGS) entry which is preliminary data.</text>
</comment>
<dbReference type="EMBL" id="BMAC01000302">
    <property type="protein sequence ID" value="GFP93111.1"/>
    <property type="molecule type" value="Genomic_DNA"/>
</dbReference>
<keyword evidence="4" id="KW-1185">Reference proteome</keyword>
<comment type="similarity">
    <text evidence="1">Belongs to the PPR family. PCMP-H subfamily.</text>
</comment>
<proteinExistence type="inferred from homology"/>
<reference evidence="3" key="1">
    <citation type="submission" date="2020-07" db="EMBL/GenBank/DDBJ databases">
        <title>Ethylene signaling mediates host invasion by parasitic plants.</title>
        <authorList>
            <person name="Yoshida S."/>
        </authorList>
    </citation>
    <scope>NUCLEOTIDE SEQUENCE</scope>
    <source>
        <strain evidence="3">Okayama</strain>
    </source>
</reference>
<sequence length="170" mass="19704">MKGKAVAKEPGKNWIEFGRTIHTFYASDRSHPRKDEILSKVRELSDRIKGFGYCPDLSCVLYDVDEEQNERLLLGHSEKMALAFGMMNVSEGKAIRIMKNLRICVDCHNFAKFVSQVYGREVLIRDKSSKKFVYIATIFRQKLKVKLFWTKVTYFGANVTVFKGKKTHKK</sequence>
<gene>
    <name evidence="3" type="ORF">PHJA_001455400</name>
</gene>
<dbReference type="InterPro" id="IPR046849">
    <property type="entry name" value="E2_motif"/>
</dbReference>
<dbReference type="Pfam" id="PF20430">
    <property type="entry name" value="Eplus_motif"/>
    <property type="match status" value="1"/>
</dbReference>
<evidence type="ECO:0000313" key="4">
    <source>
        <dbReference type="Proteomes" id="UP000653305"/>
    </source>
</evidence>
<organism evidence="3 4">
    <name type="scientific">Phtheirospermum japonicum</name>
    <dbReference type="NCBI Taxonomy" id="374723"/>
    <lineage>
        <taxon>Eukaryota</taxon>
        <taxon>Viridiplantae</taxon>
        <taxon>Streptophyta</taxon>
        <taxon>Embryophyta</taxon>
        <taxon>Tracheophyta</taxon>
        <taxon>Spermatophyta</taxon>
        <taxon>Magnoliopsida</taxon>
        <taxon>eudicotyledons</taxon>
        <taxon>Gunneridae</taxon>
        <taxon>Pentapetalae</taxon>
        <taxon>asterids</taxon>
        <taxon>lamiids</taxon>
        <taxon>Lamiales</taxon>
        <taxon>Orobanchaceae</taxon>
        <taxon>Orobanchaceae incertae sedis</taxon>
        <taxon>Phtheirospermum</taxon>
    </lineage>
</organism>
<feature type="domain" description="DYW" evidence="2">
    <location>
        <begin position="52"/>
        <end position="128"/>
    </location>
</feature>
<dbReference type="Pfam" id="PF14432">
    <property type="entry name" value="DYW_deaminase"/>
    <property type="match status" value="1"/>
</dbReference>
<dbReference type="GO" id="GO:0008270">
    <property type="term" value="F:zinc ion binding"/>
    <property type="evidence" value="ECO:0007669"/>
    <property type="project" value="InterPro"/>
</dbReference>
<accession>A0A830CFL4</accession>
<dbReference type="Proteomes" id="UP000653305">
    <property type="component" value="Unassembled WGS sequence"/>
</dbReference>
<evidence type="ECO:0000313" key="3">
    <source>
        <dbReference type="EMBL" id="GFP93111.1"/>
    </source>
</evidence>
<evidence type="ECO:0000259" key="2">
    <source>
        <dbReference type="Pfam" id="PF14432"/>
    </source>
</evidence>
<evidence type="ECO:0000256" key="1">
    <source>
        <dbReference type="ARBA" id="ARBA00006643"/>
    </source>
</evidence>